<feature type="domain" description="Proteasome activator complex subunit 4-like HEAT repeat-like" evidence="1">
    <location>
        <begin position="8"/>
        <end position="92"/>
    </location>
</feature>
<dbReference type="Proteomes" id="UP000663844">
    <property type="component" value="Unassembled WGS sequence"/>
</dbReference>
<dbReference type="EMBL" id="CAJOAZ010032104">
    <property type="protein sequence ID" value="CAF4445015.1"/>
    <property type="molecule type" value="Genomic_DNA"/>
</dbReference>
<dbReference type="Pfam" id="PF23096">
    <property type="entry name" value="HEAT_PSME4"/>
    <property type="match status" value="1"/>
</dbReference>
<dbReference type="GO" id="GO:0070628">
    <property type="term" value="F:proteasome binding"/>
    <property type="evidence" value="ECO:0007669"/>
    <property type="project" value="InterPro"/>
</dbReference>
<dbReference type="InterPro" id="IPR055455">
    <property type="entry name" value="HEAT_PSME4"/>
</dbReference>
<protein>
    <recommendedName>
        <fullName evidence="1">Proteasome activator complex subunit 4-like HEAT repeat-like domain-containing protein</fullName>
    </recommendedName>
</protein>
<gene>
    <name evidence="2" type="ORF">OXD698_LOCUS54046</name>
</gene>
<dbReference type="AlphaFoldDB" id="A0A820RXC0"/>
<sequence>MPKQVSIIFDRFKDKNFITRLIKVNVSSENTKRFDKNRFSMFKSLFRNFGLALIDNFIEQLFVLIRRKTQMKQEHQLAAEIVAGMIRGSKYWT</sequence>
<dbReference type="GO" id="GO:0016504">
    <property type="term" value="F:peptidase activator activity"/>
    <property type="evidence" value="ECO:0007669"/>
    <property type="project" value="InterPro"/>
</dbReference>
<accession>A0A820RXC0</accession>
<dbReference type="GO" id="GO:0010499">
    <property type="term" value="P:proteasomal ubiquitin-independent protein catabolic process"/>
    <property type="evidence" value="ECO:0007669"/>
    <property type="project" value="TreeGrafter"/>
</dbReference>
<evidence type="ECO:0000259" key="1">
    <source>
        <dbReference type="Pfam" id="PF23096"/>
    </source>
</evidence>
<organism evidence="2 3">
    <name type="scientific">Adineta steineri</name>
    <dbReference type="NCBI Taxonomy" id="433720"/>
    <lineage>
        <taxon>Eukaryota</taxon>
        <taxon>Metazoa</taxon>
        <taxon>Spiralia</taxon>
        <taxon>Gnathifera</taxon>
        <taxon>Rotifera</taxon>
        <taxon>Eurotatoria</taxon>
        <taxon>Bdelloidea</taxon>
        <taxon>Adinetida</taxon>
        <taxon>Adinetidae</taxon>
        <taxon>Adineta</taxon>
    </lineage>
</organism>
<proteinExistence type="predicted"/>
<dbReference type="GO" id="GO:0005829">
    <property type="term" value="C:cytosol"/>
    <property type="evidence" value="ECO:0007669"/>
    <property type="project" value="TreeGrafter"/>
</dbReference>
<dbReference type="InterPro" id="IPR035309">
    <property type="entry name" value="PSME4"/>
</dbReference>
<evidence type="ECO:0000313" key="2">
    <source>
        <dbReference type="EMBL" id="CAF4445015.1"/>
    </source>
</evidence>
<feature type="non-terminal residue" evidence="2">
    <location>
        <position position="1"/>
    </location>
</feature>
<reference evidence="2" key="1">
    <citation type="submission" date="2021-02" db="EMBL/GenBank/DDBJ databases">
        <authorList>
            <person name="Nowell W R."/>
        </authorList>
    </citation>
    <scope>NUCLEOTIDE SEQUENCE</scope>
</reference>
<dbReference type="GO" id="GO:0005634">
    <property type="term" value="C:nucleus"/>
    <property type="evidence" value="ECO:0007669"/>
    <property type="project" value="TreeGrafter"/>
</dbReference>
<evidence type="ECO:0000313" key="3">
    <source>
        <dbReference type="Proteomes" id="UP000663844"/>
    </source>
</evidence>
<dbReference type="PANTHER" id="PTHR32170:SF3">
    <property type="entry name" value="PROTEASOME ACTIVATOR COMPLEX SUBUNIT 4"/>
    <property type="match status" value="1"/>
</dbReference>
<name>A0A820RXC0_9BILA</name>
<dbReference type="PANTHER" id="PTHR32170">
    <property type="entry name" value="PROTEASOME ACTIVATOR COMPLEX SUBUNIT 4"/>
    <property type="match status" value="1"/>
</dbReference>
<comment type="caution">
    <text evidence="2">The sequence shown here is derived from an EMBL/GenBank/DDBJ whole genome shotgun (WGS) entry which is preliminary data.</text>
</comment>